<accession>A0A833MZ47</accession>
<gene>
    <name evidence="1" type="ORF">F8B43_0509</name>
</gene>
<dbReference type="EMBL" id="WEKV01000004">
    <property type="protein sequence ID" value="KAB7787073.1"/>
    <property type="molecule type" value="Genomic_DNA"/>
</dbReference>
<organism evidence="1 2">
    <name type="scientific">Methylorubrum populi</name>
    <dbReference type="NCBI Taxonomy" id="223967"/>
    <lineage>
        <taxon>Bacteria</taxon>
        <taxon>Pseudomonadati</taxon>
        <taxon>Pseudomonadota</taxon>
        <taxon>Alphaproteobacteria</taxon>
        <taxon>Hyphomicrobiales</taxon>
        <taxon>Methylobacteriaceae</taxon>
        <taxon>Methylorubrum</taxon>
    </lineage>
</organism>
<evidence type="ECO:0000313" key="1">
    <source>
        <dbReference type="EMBL" id="KAB7787073.1"/>
    </source>
</evidence>
<protein>
    <submittedName>
        <fullName evidence="1">Uncharacterized protein</fullName>
    </submittedName>
</protein>
<proteinExistence type="predicted"/>
<comment type="caution">
    <text evidence="1">The sequence shown here is derived from an EMBL/GenBank/DDBJ whole genome shotgun (WGS) entry which is preliminary data.</text>
</comment>
<dbReference type="RefSeq" id="WP_246695871.1">
    <property type="nucleotide sequence ID" value="NZ_WEKV01000004.1"/>
</dbReference>
<evidence type="ECO:0000313" key="2">
    <source>
        <dbReference type="Proteomes" id="UP000469949"/>
    </source>
</evidence>
<reference evidence="1 2" key="1">
    <citation type="submission" date="2019-10" db="EMBL/GenBank/DDBJ databases">
        <title>Draft Genome Sequence of the Caffeine Degrading Methylotroph Methylorubrum populi PINKEL.</title>
        <authorList>
            <person name="Dawson S.C."/>
            <person name="Zhang X."/>
            <person name="Wright M.E."/>
            <person name="Sharma G."/>
            <person name="Langner J.T."/>
            <person name="Ditty J.L."/>
            <person name="Subuyuj G.A."/>
        </authorList>
    </citation>
    <scope>NUCLEOTIDE SEQUENCE [LARGE SCALE GENOMIC DNA]</scope>
    <source>
        <strain evidence="1 2">Pinkel</strain>
    </source>
</reference>
<dbReference type="AlphaFoldDB" id="A0A833MZ47"/>
<sequence length="197" mass="20888">MGPRSSIPRLARVLAVLALLPLGSARAEGIGFAAERAFPAAGACYGRRYDADHLARHPGQVVSSIHLSGSSRSLIERRPQADRIDPEFDLTLRVVFTDGGRAEGEIGCAETGGRIRRCGRGASCAGSFAVDLLPDGRLRLVNDDADSRLAQPVVGAPGFSPDATCRGSGRFVPPDAQNRVFLLTRLPLSACGPERRD</sequence>
<name>A0A833MZ47_9HYPH</name>
<dbReference type="Proteomes" id="UP000469949">
    <property type="component" value="Unassembled WGS sequence"/>
</dbReference>